<reference evidence="1 2" key="1">
    <citation type="submission" date="2019-01" db="EMBL/GenBank/DDBJ databases">
        <authorList>
            <person name="Deng T."/>
        </authorList>
    </citation>
    <scope>NUCLEOTIDE SEQUENCE [LARGE SCALE GENOMIC DNA]</scope>
    <source>
        <strain evidence="1 2">F8825</strain>
    </source>
</reference>
<dbReference type="PANTHER" id="PTHR36513:SF1">
    <property type="entry name" value="TRANSMEMBRANE PROTEIN"/>
    <property type="match status" value="1"/>
</dbReference>
<dbReference type="EMBL" id="SDVB01000253">
    <property type="protein sequence ID" value="RYC10365.1"/>
    <property type="molecule type" value="Genomic_DNA"/>
</dbReference>
<dbReference type="InterPro" id="IPR010297">
    <property type="entry name" value="DUF900_hydrolase"/>
</dbReference>
<name>A0A4Q2SW88_9HYPH</name>
<dbReference type="Proteomes" id="UP000291088">
    <property type="component" value="Unassembled WGS sequence"/>
</dbReference>
<keyword evidence="1" id="KW-0378">Hydrolase</keyword>
<accession>A0A4Q2SW88</accession>
<dbReference type="InterPro" id="IPR029058">
    <property type="entry name" value="AB_hydrolase_fold"/>
</dbReference>
<dbReference type="OrthoDB" id="9797755at2"/>
<dbReference type="SUPFAM" id="SSF53474">
    <property type="entry name" value="alpha/beta-Hydrolases"/>
    <property type="match status" value="1"/>
</dbReference>
<sequence>MQLEEGGISPPAARKSARIRSGFIGLLAVCLVAAGCAGRPVGVMEPVDARADGASRVDLIAATTRAPSEDKAILFTGERGSGLMMDAVTISIPPEKNRKVGQVQWPKRLPPDPSREFATAAVDPLDSDAEAKVWLGKHKVTSRRVLVFVHGFNNLYEDSVYRFAQIVHDSGAEVVPVVFTWPSRGNIFDYAYDRESTNYSRDALEDLLTRIASHPDVSDVTVMAHSMGTWLAVESLRQMAIRNGRVHPKINNVILAAPDLDVDVFAQQFRALQKDAPHFTLFVSRDDRALTLSKHLSGNVERLGRIDPSKEPYRSELESAGITVIDLTELKAEDQLNHGKFAESPEVVRLIGQRLVAGQTITDSQVGLGEGLAAVTVGATSTVGQAAGAVISAPISIFDPRTRRSYGRQLILFGQSAEGTIGSVGNSLGATAAK</sequence>
<dbReference type="GO" id="GO:0016787">
    <property type="term" value="F:hydrolase activity"/>
    <property type="evidence" value="ECO:0007669"/>
    <property type="project" value="UniProtKB-KW"/>
</dbReference>
<evidence type="ECO:0000313" key="1">
    <source>
        <dbReference type="EMBL" id="RYC10365.1"/>
    </source>
</evidence>
<keyword evidence="2" id="KW-1185">Reference proteome</keyword>
<comment type="caution">
    <text evidence="1">The sequence shown here is derived from an EMBL/GenBank/DDBJ whole genome shotgun (WGS) entry which is preliminary data.</text>
</comment>
<dbReference type="InterPro" id="IPR014586">
    <property type="entry name" value="UCP033909"/>
</dbReference>
<dbReference type="PANTHER" id="PTHR36513">
    <property type="entry name" value="ABC TRANSMEMBRANE TYPE-1 DOMAIN-CONTAINING PROTEIN"/>
    <property type="match status" value="1"/>
</dbReference>
<protein>
    <submittedName>
        <fullName evidence="1">Alpha/beta fold hydrolase</fullName>
    </submittedName>
</protein>
<organism evidence="1 2">
    <name type="scientific">Ciceribacter ferrooxidans</name>
    <dbReference type="NCBI Taxonomy" id="2509717"/>
    <lineage>
        <taxon>Bacteria</taxon>
        <taxon>Pseudomonadati</taxon>
        <taxon>Pseudomonadota</taxon>
        <taxon>Alphaproteobacteria</taxon>
        <taxon>Hyphomicrobiales</taxon>
        <taxon>Rhizobiaceae</taxon>
        <taxon>Ciceribacter</taxon>
    </lineage>
</organism>
<proteinExistence type="predicted"/>
<dbReference type="Pfam" id="PF05990">
    <property type="entry name" value="DUF900"/>
    <property type="match status" value="1"/>
</dbReference>
<dbReference type="Gene3D" id="3.40.50.1820">
    <property type="entry name" value="alpha/beta hydrolase"/>
    <property type="match status" value="1"/>
</dbReference>
<gene>
    <name evidence="1" type="ORF">EUU22_18045</name>
</gene>
<dbReference type="AlphaFoldDB" id="A0A4Q2SW88"/>
<dbReference type="PIRSF" id="PIRSF033909">
    <property type="entry name" value="UCP033909"/>
    <property type="match status" value="1"/>
</dbReference>
<evidence type="ECO:0000313" key="2">
    <source>
        <dbReference type="Proteomes" id="UP000291088"/>
    </source>
</evidence>